<keyword evidence="2" id="KW-1185">Reference proteome</keyword>
<accession>A0ABM7YCB1</accession>
<gene>
    <name evidence="1" type="ORF">MTTB_03480</name>
</gene>
<dbReference type="PROSITE" id="PS51257">
    <property type="entry name" value="PROKAR_LIPOPROTEIN"/>
    <property type="match status" value="1"/>
</dbReference>
<evidence type="ECO:0000313" key="1">
    <source>
        <dbReference type="EMBL" id="BDH78969.1"/>
    </source>
</evidence>
<organism evidence="1 2">
    <name type="scientific">Methanothermobacter tenebrarum</name>
    <dbReference type="NCBI Taxonomy" id="680118"/>
    <lineage>
        <taxon>Archaea</taxon>
        <taxon>Methanobacteriati</taxon>
        <taxon>Methanobacteriota</taxon>
        <taxon>Methanomada group</taxon>
        <taxon>Methanobacteria</taxon>
        <taxon>Methanobacteriales</taxon>
        <taxon>Methanobacteriaceae</taxon>
        <taxon>Methanothermobacter</taxon>
    </lineage>
</organism>
<dbReference type="Proteomes" id="UP000831817">
    <property type="component" value="Chromosome"/>
</dbReference>
<sequence length="53" mass="6141">MELKLSADDHHHSKACYQHPSLAGYGCPHWDATLYKKVTEKKLIIKVESRGYR</sequence>
<proteinExistence type="predicted"/>
<dbReference type="EMBL" id="AP025698">
    <property type="protein sequence ID" value="BDH78969.1"/>
    <property type="molecule type" value="Genomic_DNA"/>
</dbReference>
<reference evidence="1 2" key="1">
    <citation type="submission" date="2022-04" db="EMBL/GenBank/DDBJ databases">
        <title>Complete genome of Methanothermobacter tenebrarum strain RMAS.</title>
        <authorList>
            <person name="Nakamura K."/>
            <person name="Oshima K."/>
            <person name="Hattori M."/>
            <person name="Kamagata Y."/>
            <person name="Takamizawa K."/>
        </authorList>
    </citation>
    <scope>NUCLEOTIDE SEQUENCE [LARGE SCALE GENOMIC DNA]</scope>
    <source>
        <strain evidence="1 2">RMAS</strain>
    </source>
</reference>
<evidence type="ECO:0000313" key="2">
    <source>
        <dbReference type="Proteomes" id="UP000831817"/>
    </source>
</evidence>
<protein>
    <submittedName>
        <fullName evidence="1">Uncharacterized protein</fullName>
    </submittedName>
</protein>
<name>A0ABM7YCB1_9EURY</name>